<dbReference type="Gene3D" id="1.10.45.10">
    <property type="entry name" value="Vanillyl-alcohol Oxidase, Chain A, domain 4"/>
    <property type="match status" value="1"/>
</dbReference>
<dbReference type="SUPFAM" id="SSF55103">
    <property type="entry name" value="FAD-linked oxidases, C-terminal domain"/>
    <property type="match status" value="1"/>
</dbReference>
<organism evidence="6 7">
    <name type="scientific">Anaeromyxobacter oryzae</name>
    <dbReference type="NCBI Taxonomy" id="2918170"/>
    <lineage>
        <taxon>Bacteria</taxon>
        <taxon>Pseudomonadati</taxon>
        <taxon>Myxococcota</taxon>
        <taxon>Myxococcia</taxon>
        <taxon>Myxococcales</taxon>
        <taxon>Cystobacterineae</taxon>
        <taxon>Anaeromyxobacteraceae</taxon>
        <taxon>Anaeromyxobacter</taxon>
    </lineage>
</organism>
<dbReference type="InterPro" id="IPR016171">
    <property type="entry name" value="Vanillyl_alc_oxidase_C-sub2"/>
</dbReference>
<dbReference type="Gene3D" id="3.30.465.10">
    <property type="match status" value="1"/>
</dbReference>
<protein>
    <submittedName>
        <fullName evidence="6">FAD-binding protein</fullName>
    </submittedName>
</protein>
<evidence type="ECO:0000256" key="4">
    <source>
        <dbReference type="ARBA" id="ARBA00023002"/>
    </source>
</evidence>
<dbReference type="Proteomes" id="UP001162891">
    <property type="component" value="Chromosome"/>
</dbReference>
<evidence type="ECO:0000313" key="7">
    <source>
        <dbReference type="Proteomes" id="UP001162891"/>
    </source>
</evidence>
<evidence type="ECO:0000259" key="5">
    <source>
        <dbReference type="PROSITE" id="PS51387"/>
    </source>
</evidence>
<keyword evidence="2" id="KW-0285">Flavoprotein</keyword>
<dbReference type="InterPro" id="IPR016166">
    <property type="entry name" value="FAD-bd_PCMH"/>
</dbReference>
<proteinExistence type="predicted"/>
<evidence type="ECO:0000313" key="6">
    <source>
        <dbReference type="EMBL" id="BDG05759.1"/>
    </source>
</evidence>
<comment type="cofactor">
    <cofactor evidence="1">
        <name>FAD</name>
        <dbReference type="ChEBI" id="CHEBI:57692"/>
    </cofactor>
</comment>
<evidence type="ECO:0000256" key="3">
    <source>
        <dbReference type="ARBA" id="ARBA00022827"/>
    </source>
</evidence>
<dbReference type="InterPro" id="IPR006094">
    <property type="entry name" value="Oxid_FAD_bind_N"/>
</dbReference>
<dbReference type="Pfam" id="PF02913">
    <property type="entry name" value="FAD-oxidase_C"/>
    <property type="match status" value="1"/>
</dbReference>
<dbReference type="InterPro" id="IPR016164">
    <property type="entry name" value="FAD-linked_Oxase-like_C"/>
</dbReference>
<dbReference type="PANTHER" id="PTHR42934">
    <property type="entry name" value="GLYCOLATE OXIDASE SUBUNIT GLCD"/>
    <property type="match status" value="1"/>
</dbReference>
<keyword evidence="7" id="KW-1185">Reference proteome</keyword>
<dbReference type="InterPro" id="IPR016169">
    <property type="entry name" value="FAD-bd_PCMH_sub2"/>
</dbReference>
<dbReference type="PANTHER" id="PTHR42934:SF1">
    <property type="entry name" value="GLYCOLATE OXIDASE SUBUNIT GLCD"/>
    <property type="match status" value="1"/>
</dbReference>
<feature type="domain" description="FAD-binding PCMH-type" evidence="5">
    <location>
        <begin position="44"/>
        <end position="223"/>
    </location>
</feature>
<dbReference type="EMBL" id="AP025591">
    <property type="protein sequence ID" value="BDG05759.1"/>
    <property type="molecule type" value="Genomic_DNA"/>
</dbReference>
<dbReference type="SUPFAM" id="SSF56176">
    <property type="entry name" value="FAD-binding/transporter-associated domain-like"/>
    <property type="match status" value="1"/>
</dbReference>
<dbReference type="RefSeq" id="WP_248354863.1">
    <property type="nucleotide sequence ID" value="NZ_AP025591.1"/>
</dbReference>
<dbReference type="InterPro" id="IPR051914">
    <property type="entry name" value="FAD-linked_OxidoTrans_Type4"/>
</dbReference>
<keyword evidence="4" id="KW-0560">Oxidoreductase</keyword>
<evidence type="ECO:0000256" key="2">
    <source>
        <dbReference type="ARBA" id="ARBA00022630"/>
    </source>
</evidence>
<keyword evidence="3" id="KW-0274">FAD</keyword>
<dbReference type="Pfam" id="PF01565">
    <property type="entry name" value="FAD_binding_4"/>
    <property type="match status" value="1"/>
</dbReference>
<dbReference type="InterPro" id="IPR004113">
    <property type="entry name" value="FAD-bd_oxidored_4_C"/>
</dbReference>
<dbReference type="InterPro" id="IPR036318">
    <property type="entry name" value="FAD-bd_PCMH-like_sf"/>
</dbReference>
<gene>
    <name evidence="6" type="primary">glcD</name>
    <name evidence="6" type="ORF">AMOR_47550</name>
</gene>
<dbReference type="Gene3D" id="3.30.70.2740">
    <property type="match status" value="1"/>
</dbReference>
<sequence length="491" mass="51430">MQQATNHALAPDVLVRRFAAAIGAAHVISDPAELLVYECDGLTHGRTRPELVLLPGTAEDVQAVVRIAAEAGVPLVPRGAGTGLSGGARPVIGSAVLSLARMRRILEVDLENGWIRVEPGVINLDVTRAVAGKGWYYAPDPSSQGVCSIGGNVAENSGGAHCLKYGFTTNHVLAARVVLSDGSLVELGGPAPDAPGYDLLAALVGSEGLCGIVVEATLRLLRKPEATRTFFATFPSTDEAGNAVSGIIAAGILPAAIEMMDRLAIVAAKAATGLDWPDVGAALLMDADGTTAEVEHVAARAVEIARAAGALEVRVPRDEGERQLMWKGRKSAFAAVGRISPSYLVEDGVIPRSEIARVLREIEALARAEGLRVANVFHAGDGNLHPLVLYDAAVPGQEERAARLGGEILRLCIRSGGSITGEHGVGAEKAAYMAEQFRPEDLDTMGKVRCAFDPVALLNPGKVFPTPRLCGERPGPYRPHPAEVAGLAERW</sequence>
<accession>A0ABN6N1G0</accession>
<dbReference type="PROSITE" id="PS51387">
    <property type="entry name" value="FAD_PCMH"/>
    <property type="match status" value="1"/>
</dbReference>
<name>A0ABN6N1G0_9BACT</name>
<reference evidence="7" key="1">
    <citation type="journal article" date="2022" name="Int. J. Syst. Evol. Microbiol.">
        <title>Anaeromyxobacter oryzae sp. nov., Anaeromyxobacter diazotrophicus sp. nov. and Anaeromyxobacter paludicola sp. nov., isolated from paddy soils.</title>
        <authorList>
            <person name="Itoh H."/>
            <person name="Xu Z."/>
            <person name="Mise K."/>
            <person name="Masuda Y."/>
            <person name="Ushijima N."/>
            <person name="Hayakawa C."/>
            <person name="Shiratori Y."/>
            <person name="Senoo K."/>
        </authorList>
    </citation>
    <scope>NUCLEOTIDE SEQUENCE [LARGE SCALE GENOMIC DNA]</scope>
    <source>
        <strain evidence="7">Red232</strain>
    </source>
</reference>
<evidence type="ECO:0000256" key="1">
    <source>
        <dbReference type="ARBA" id="ARBA00001974"/>
    </source>
</evidence>